<dbReference type="OrthoDB" id="9796381at2"/>
<dbReference type="PANTHER" id="PTHR43617">
    <property type="entry name" value="L-AMINO ACID N-ACETYLTRANSFERASE"/>
    <property type="match status" value="1"/>
</dbReference>
<keyword evidence="2" id="KW-0808">Transferase</keyword>
<dbReference type="PROSITE" id="PS51186">
    <property type="entry name" value="GNAT"/>
    <property type="match status" value="1"/>
</dbReference>
<reference evidence="2 3" key="1">
    <citation type="journal article" date="2011" name="J. Bacteriol.">
        <title>Genome sequence of the algicidal bacterium Kordia algicida OT-1.</title>
        <authorList>
            <person name="Lee H.S."/>
            <person name="Kang S.G."/>
            <person name="Kwon K.K."/>
            <person name="Lee J.H."/>
            <person name="Kim S.J."/>
        </authorList>
    </citation>
    <scope>NUCLEOTIDE SEQUENCE [LARGE SCALE GENOMIC DNA]</scope>
    <source>
        <strain evidence="2 3">OT-1</strain>
    </source>
</reference>
<dbReference type="Pfam" id="PF00583">
    <property type="entry name" value="Acetyltransf_1"/>
    <property type="match status" value="1"/>
</dbReference>
<gene>
    <name evidence="2" type="ORF">KAOT1_16998</name>
</gene>
<dbReference type="Proteomes" id="UP000002945">
    <property type="component" value="Unassembled WGS sequence"/>
</dbReference>
<comment type="caution">
    <text evidence="2">The sequence shown here is derived from an EMBL/GenBank/DDBJ whole genome shotgun (WGS) entry which is preliminary data.</text>
</comment>
<dbReference type="EMBL" id="ABIB01000003">
    <property type="protein sequence ID" value="EDP96881.1"/>
    <property type="molecule type" value="Genomic_DNA"/>
</dbReference>
<dbReference type="SUPFAM" id="SSF55729">
    <property type="entry name" value="Acyl-CoA N-acyltransferases (Nat)"/>
    <property type="match status" value="1"/>
</dbReference>
<evidence type="ECO:0000313" key="2">
    <source>
        <dbReference type="EMBL" id="EDP96881.1"/>
    </source>
</evidence>
<name>A9DS37_9FLAO</name>
<dbReference type="HOGENOM" id="CLU_013985_13_2_10"/>
<feature type="domain" description="N-acetyltransferase" evidence="1">
    <location>
        <begin position="3"/>
        <end position="169"/>
    </location>
</feature>
<dbReference type="GO" id="GO:0016747">
    <property type="term" value="F:acyltransferase activity, transferring groups other than amino-acyl groups"/>
    <property type="evidence" value="ECO:0007669"/>
    <property type="project" value="InterPro"/>
</dbReference>
<organism evidence="2 3">
    <name type="scientific">Kordia algicida OT-1</name>
    <dbReference type="NCBI Taxonomy" id="391587"/>
    <lineage>
        <taxon>Bacteria</taxon>
        <taxon>Pseudomonadati</taxon>
        <taxon>Bacteroidota</taxon>
        <taxon>Flavobacteriia</taxon>
        <taxon>Flavobacteriales</taxon>
        <taxon>Flavobacteriaceae</taxon>
        <taxon>Kordia</taxon>
    </lineage>
</organism>
<accession>A9DS37</accession>
<evidence type="ECO:0000313" key="3">
    <source>
        <dbReference type="Proteomes" id="UP000002945"/>
    </source>
</evidence>
<keyword evidence="3" id="KW-1185">Reference proteome</keyword>
<dbReference type="eggNOG" id="COG0456">
    <property type="taxonomic scope" value="Bacteria"/>
</dbReference>
<dbReference type="InterPro" id="IPR000182">
    <property type="entry name" value="GNAT_dom"/>
</dbReference>
<dbReference type="InterPro" id="IPR016181">
    <property type="entry name" value="Acyl_CoA_acyltransferase"/>
</dbReference>
<dbReference type="RefSeq" id="WP_007095935.1">
    <property type="nucleotide sequence ID" value="NZ_CP142125.1"/>
</dbReference>
<dbReference type="AlphaFoldDB" id="A9DS37"/>
<evidence type="ECO:0000259" key="1">
    <source>
        <dbReference type="PROSITE" id="PS51186"/>
    </source>
</evidence>
<dbReference type="InterPro" id="IPR050276">
    <property type="entry name" value="MshD_Acetyltransferase"/>
</dbReference>
<sequence length="169" mass="20053">MNLHIRKGTSQDIDTLLSITKACAKHMVTKGIFQWNENYPNRNAFENDVARNELYILLYENKIMGSIVISSLMDEEYKTVNWLSPDDTSVYIHRLAIHPENQGKGYAQYLMDFAENFAIENNYRSIRLDTFSKNARNQKFYELRGYKKLENIYFPKQSVYPFYCYEKIL</sequence>
<dbReference type="STRING" id="391587.KAOT1_16998"/>
<dbReference type="CDD" id="cd04301">
    <property type="entry name" value="NAT_SF"/>
    <property type="match status" value="1"/>
</dbReference>
<protein>
    <submittedName>
        <fullName evidence="2">Predicted acetyltransferase</fullName>
    </submittedName>
</protein>
<proteinExistence type="predicted"/>
<dbReference type="Gene3D" id="3.40.630.30">
    <property type="match status" value="1"/>
</dbReference>